<feature type="signal peptide" evidence="1">
    <location>
        <begin position="1"/>
        <end position="18"/>
    </location>
</feature>
<keyword evidence="1" id="KW-0732">Signal</keyword>
<feature type="domain" description="Carboxylesterase type B" evidence="2">
    <location>
        <begin position="322"/>
        <end position="450"/>
    </location>
</feature>
<name>A0A6A6FM37_9PEZI</name>
<evidence type="ECO:0000259" key="2">
    <source>
        <dbReference type="Pfam" id="PF00135"/>
    </source>
</evidence>
<gene>
    <name evidence="3" type="ORF">CERZMDRAFT_66369</name>
</gene>
<feature type="chain" id="PRO_5025487397" description="Carboxylesterase type B domain-containing protein" evidence="1">
    <location>
        <begin position="19"/>
        <end position="476"/>
    </location>
</feature>
<dbReference type="Proteomes" id="UP000799539">
    <property type="component" value="Unassembled WGS sequence"/>
</dbReference>
<keyword evidence="4" id="KW-1185">Reference proteome</keyword>
<feature type="domain" description="Carboxylesterase type B" evidence="2">
    <location>
        <begin position="27"/>
        <end position="222"/>
    </location>
</feature>
<organism evidence="3 4">
    <name type="scientific">Cercospora zeae-maydis SCOH1-5</name>
    <dbReference type="NCBI Taxonomy" id="717836"/>
    <lineage>
        <taxon>Eukaryota</taxon>
        <taxon>Fungi</taxon>
        <taxon>Dikarya</taxon>
        <taxon>Ascomycota</taxon>
        <taxon>Pezizomycotina</taxon>
        <taxon>Dothideomycetes</taxon>
        <taxon>Dothideomycetidae</taxon>
        <taxon>Mycosphaerellales</taxon>
        <taxon>Mycosphaerellaceae</taxon>
        <taxon>Cercospora</taxon>
    </lineage>
</organism>
<dbReference type="Pfam" id="PF00135">
    <property type="entry name" value="COesterase"/>
    <property type="match status" value="2"/>
</dbReference>
<dbReference type="Gene3D" id="3.40.50.1820">
    <property type="entry name" value="alpha/beta hydrolase"/>
    <property type="match status" value="2"/>
</dbReference>
<dbReference type="EMBL" id="ML992668">
    <property type="protein sequence ID" value="KAF2214268.1"/>
    <property type="molecule type" value="Genomic_DNA"/>
</dbReference>
<proteinExistence type="predicted"/>
<evidence type="ECO:0000256" key="1">
    <source>
        <dbReference type="SAM" id="SignalP"/>
    </source>
</evidence>
<dbReference type="InterPro" id="IPR029058">
    <property type="entry name" value="AB_hydrolase_fold"/>
</dbReference>
<dbReference type="InterPro" id="IPR002018">
    <property type="entry name" value="CarbesteraseB"/>
</dbReference>
<dbReference type="OrthoDB" id="408631at2759"/>
<evidence type="ECO:0000313" key="3">
    <source>
        <dbReference type="EMBL" id="KAF2214268.1"/>
    </source>
</evidence>
<reference evidence="3" key="1">
    <citation type="journal article" date="2020" name="Stud. Mycol.">
        <title>101 Dothideomycetes genomes: a test case for predicting lifestyles and emergence of pathogens.</title>
        <authorList>
            <person name="Haridas S."/>
            <person name="Albert R."/>
            <person name="Binder M."/>
            <person name="Bloem J."/>
            <person name="Labutti K."/>
            <person name="Salamov A."/>
            <person name="Andreopoulos B."/>
            <person name="Baker S."/>
            <person name="Barry K."/>
            <person name="Bills G."/>
            <person name="Bluhm B."/>
            <person name="Cannon C."/>
            <person name="Castanera R."/>
            <person name="Culley D."/>
            <person name="Daum C."/>
            <person name="Ezra D."/>
            <person name="Gonzalez J."/>
            <person name="Henrissat B."/>
            <person name="Kuo A."/>
            <person name="Liang C."/>
            <person name="Lipzen A."/>
            <person name="Lutzoni F."/>
            <person name="Magnuson J."/>
            <person name="Mondo S."/>
            <person name="Nolan M."/>
            <person name="Ohm R."/>
            <person name="Pangilinan J."/>
            <person name="Park H.-J."/>
            <person name="Ramirez L."/>
            <person name="Alfaro M."/>
            <person name="Sun H."/>
            <person name="Tritt A."/>
            <person name="Yoshinaga Y."/>
            <person name="Zwiers L.-H."/>
            <person name="Turgeon B."/>
            <person name="Goodwin S."/>
            <person name="Spatafora J."/>
            <person name="Crous P."/>
            <person name="Grigoriev I."/>
        </authorList>
    </citation>
    <scope>NUCLEOTIDE SEQUENCE</scope>
    <source>
        <strain evidence="3">SCOH1-5</strain>
    </source>
</reference>
<protein>
    <recommendedName>
        <fullName evidence="2">Carboxylesterase type B domain-containing protein</fullName>
    </recommendedName>
</protein>
<evidence type="ECO:0000313" key="4">
    <source>
        <dbReference type="Proteomes" id="UP000799539"/>
    </source>
</evidence>
<dbReference type="SUPFAM" id="SSF53474">
    <property type="entry name" value="alpha/beta-Hydrolases"/>
    <property type="match status" value="1"/>
</dbReference>
<dbReference type="AlphaFoldDB" id="A0A6A6FM37"/>
<dbReference type="PANTHER" id="PTHR11559">
    <property type="entry name" value="CARBOXYLESTERASE"/>
    <property type="match status" value="1"/>
</dbReference>
<accession>A0A6A6FM37</accession>
<dbReference type="InterPro" id="IPR050309">
    <property type="entry name" value="Type-B_Carboxylest/Lipase"/>
</dbReference>
<sequence>MKFSVGLVLFATLRSIASAPSGRDEALTVRASTGFITGRINANYSNVREFLSVPFGQDTAGPNRFQPPLAVPRSSEKIDATEYPPACPQYVTSQKTIWNQKIPQYLQYSGAPNNTAGISAPFATEDCLKLAIWTPANASYASRLPVAMFWTGGGFQSNGILVPGQLPGRWVSRSQSHIVVTINYRMNIMGFPNAGGISTQNLGLLDQRLALEWVRDNIGAFGVPDATHSNFTFVAKNVGCDFPNNFTAELDCMQKVDYNDIINFLGRYQGNGTLPAISFSTVADEKLVFSNYTERYLQQRVTRAPMIYSSTANEGGSLSTYPADDPQRGVNQTQADATTLQILCGAARSGALRQGLGLPTYRYQYAGNWTNQDPLPWMGAYHSSDLVMFFGTYEDGVGPASPLEVETSETMQDLLLDFVRDPWNGLSNSSWPAYDPTASNGGTLLRFGADGEAVQEVDASAVQAACSGEGEYDPFP</sequence>